<feature type="transmembrane region" description="Helical" evidence="8">
    <location>
        <begin position="266"/>
        <end position="287"/>
    </location>
</feature>
<feature type="transmembrane region" description="Helical" evidence="8">
    <location>
        <begin position="175"/>
        <end position="192"/>
    </location>
</feature>
<dbReference type="GO" id="GO:0016020">
    <property type="term" value="C:membrane"/>
    <property type="evidence" value="ECO:0007669"/>
    <property type="project" value="UniProtKB-SubCell"/>
</dbReference>
<feature type="binding site" evidence="6">
    <location>
        <position position="306"/>
    </location>
    <ligand>
        <name>Zn(2+)</name>
        <dbReference type="ChEBI" id="CHEBI:29105"/>
    </ligand>
</feature>
<sequence>MRSRRTVAQEEEETKKNNDGPFPRRETHNNDCSTTAVSCRRSLRSISNAIVSSFRAFWEQDLPLCDSDEAPEWTKGNPFIIGGYRAHYTPSMCFRSLFSLHNETGNVWTHLTGLFVYISLTLYFFVHDDALGKPMDAVHWVIFIPYIIGSMICMLFSAAFHLFSGHCCEKTYRRMLLLDYFGITCLAMSSFLPPCYLAFQCHPYVRLTYLAAILLIGSVGLVGPFCQFWGDMKYFWLRVSIYCSMGVCGMFPMVHAHLIIPNGTATPHLVGLAMMMFFYAFGTLIYVAQFPEKWFPGRFDVWLHSHQVWHVLVLCASGVHFVNCAAMYVHLESMPIHC</sequence>
<protein>
    <submittedName>
        <fullName evidence="9">Haemolysin-III related integral membrane protein, putative</fullName>
    </submittedName>
</protein>
<evidence type="ECO:0000256" key="3">
    <source>
        <dbReference type="ARBA" id="ARBA00022692"/>
    </source>
</evidence>
<comment type="subcellular location">
    <subcellularLocation>
        <location evidence="1">Membrane</location>
        <topology evidence="1">Multi-pass membrane protein</topology>
    </subcellularLocation>
</comment>
<dbReference type="PANTHER" id="PTHR20855">
    <property type="entry name" value="ADIPOR/PROGESTIN RECEPTOR-RELATED"/>
    <property type="match status" value="1"/>
</dbReference>
<feature type="transmembrane region" description="Helical" evidence="8">
    <location>
        <begin position="308"/>
        <end position="331"/>
    </location>
</feature>
<gene>
    <name evidence="9" type="ORF">BSAL_21560</name>
</gene>
<comment type="similarity">
    <text evidence="2">Belongs to the ADIPOR family.</text>
</comment>
<dbReference type="GO" id="GO:0046872">
    <property type="term" value="F:metal ion binding"/>
    <property type="evidence" value="ECO:0007669"/>
    <property type="project" value="UniProtKB-KW"/>
</dbReference>
<feature type="transmembrane region" description="Helical" evidence="8">
    <location>
        <begin position="204"/>
        <end position="223"/>
    </location>
</feature>
<feature type="transmembrane region" description="Helical" evidence="8">
    <location>
        <begin position="107"/>
        <end position="126"/>
    </location>
</feature>
<dbReference type="Pfam" id="PF03006">
    <property type="entry name" value="HlyIII"/>
    <property type="match status" value="1"/>
</dbReference>
<evidence type="ECO:0000313" key="10">
    <source>
        <dbReference type="Proteomes" id="UP000051952"/>
    </source>
</evidence>
<dbReference type="OMA" id="IGNACDY"/>
<proteinExistence type="inferred from homology"/>
<organism evidence="9 10">
    <name type="scientific">Bodo saltans</name>
    <name type="common">Flagellated protozoan</name>
    <dbReference type="NCBI Taxonomy" id="75058"/>
    <lineage>
        <taxon>Eukaryota</taxon>
        <taxon>Discoba</taxon>
        <taxon>Euglenozoa</taxon>
        <taxon>Kinetoplastea</taxon>
        <taxon>Metakinetoplastina</taxon>
        <taxon>Eubodonida</taxon>
        <taxon>Bodonidae</taxon>
        <taxon>Bodo</taxon>
    </lineage>
</organism>
<dbReference type="EMBL" id="CYKH01001744">
    <property type="protein sequence ID" value="CUI15038.1"/>
    <property type="molecule type" value="Genomic_DNA"/>
</dbReference>
<reference evidence="10" key="1">
    <citation type="submission" date="2015-09" db="EMBL/GenBank/DDBJ databases">
        <authorList>
            <consortium name="Pathogen Informatics"/>
        </authorList>
    </citation>
    <scope>NUCLEOTIDE SEQUENCE [LARGE SCALE GENOMIC DNA]</scope>
    <source>
        <strain evidence="10">Lake Konstanz</strain>
    </source>
</reference>
<evidence type="ECO:0000256" key="8">
    <source>
        <dbReference type="SAM" id="Phobius"/>
    </source>
</evidence>
<feature type="compositionally biased region" description="Basic and acidic residues" evidence="7">
    <location>
        <begin position="13"/>
        <end position="29"/>
    </location>
</feature>
<dbReference type="GO" id="GO:0038023">
    <property type="term" value="F:signaling receptor activity"/>
    <property type="evidence" value="ECO:0007669"/>
    <property type="project" value="TreeGrafter"/>
</dbReference>
<feature type="binding site" evidence="6">
    <location>
        <position position="161"/>
    </location>
    <ligand>
        <name>Zn(2+)</name>
        <dbReference type="ChEBI" id="CHEBI:29105"/>
    </ligand>
</feature>
<dbReference type="AlphaFoldDB" id="A0A0S4KIQ2"/>
<dbReference type="InterPro" id="IPR004254">
    <property type="entry name" value="AdipoR/HlyIII-related"/>
</dbReference>
<evidence type="ECO:0000256" key="4">
    <source>
        <dbReference type="ARBA" id="ARBA00022989"/>
    </source>
</evidence>
<feature type="transmembrane region" description="Helical" evidence="8">
    <location>
        <begin position="138"/>
        <end position="163"/>
    </location>
</feature>
<evidence type="ECO:0000256" key="5">
    <source>
        <dbReference type="ARBA" id="ARBA00023136"/>
    </source>
</evidence>
<dbReference type="OrthoDB" id="529367at2759"/>
<keyword evidence="10" id="KW-1185">Reference proteome</keyword>
<keyword evidence="6" id="KW-0862">Zinc</keyword>
<feature type="binding site" evidence="6">
    <location>
        <position position="310"/>
    </location>
    <ligand>
        <name>Zn(2+)</name>
        <dbReference type="ChEBI" id="CHEBI:29105"/>
    </ligand>
</feature>
<feature type="transmembrane region" description="Helical" evidence="8">
    <location>
        <begin position="235"/>
        <end position="260"/>
    </location>
</feature>
<evidence type="ECO:0000256" key="7">
    <source>
        <dbReference type="SAM" id="MobiDB-lite"/>
    </source>
</evidence>
<name>A0A0S4KIQ2_BODSA</name>
<keyword evidence="6" id="KW-0479">Metal-binding</keyword>
<keyword evidence="3 8" id="KW-0812">Transmembrane</keyword>
<dbReference type="PANTHER" id="PTHR20855:SF52">
    <property type="entry name" value="ADIPONECTIN RECEPTOR PROTEIN"/>
    <property type="match status" value="1"/>
</dbReference>
<dbReference type="VEuPathDB" id="TriTrypDB:BSAL_21560"/>
<dbReference type="Proteomes" id="UP000051952">
    <property type="component" value="Unassembled WGS sequence"/>
</dbReference>
<evidence type="ECO:0000256" key="1">
    <source>
        <dbReference type="ARBA" id="ARBA00004141"/>
    </source>
</evidence>
<evidence type="ECO:0000256" key="2">
    <source>
        <dbReference type="ARBA" id="ARBA00007018"/>
    </source>
</evidence>
<evidence type="ECO:0000256" key="6">
    <source>
        <dbReference type="PIRSR" id="PIRSR604254-1"/>
    </source>
</evidence>
<feature type="region of interest" description="Disordered" evidence="7">
    <location>
        <begin position="1"/>
        <end position="31"/>
    </location>
</feature>
<keyword evidence="5 8" id="KW-0472">Membrane</keyword>
<accession>A0A0S4KIQ2</accession>
<evidence type="ECO:0000313" key="9">
    <source>
        <dbReference type="EMBL" id="CUI15038.1"/>
    </source>
</evidence>
<keyword evidence="4 8" id="KW-1133">Transmembrane helix</keyword>